<protein>
    <submittedName>
        <fullName evidence="2">Uncharacterized protein</fullName>
    </submittedName>
</protein>
<dbReference type="Proteomes" id="UP000559010">
    <property type="component" value="Unassembled WGS sequence"/>
</dbReference>
<feature type="transmembrane region" description="Helical" evidence="1">
    <location>
        <begin position="167"/>
        <end position="184"/>
    </location>
</feature>
<dbReference type="AlphaFoldDB" id="A0A848IZ79"/>
<feature type="transmembrane region" description="Helical" evidence="1">
    <location>
        <begin position="46"/>
        <end position="70"/>
    </location>
</feature>
<comment type="caution">
    <text evidence="2">The sequence shown here is derived from an EMBL/GenBank/DDBJ whole genome shotgun (WGS) entry which is preliminary data.</text>
</comment>
<name>A0A848IZ79_9BACT</name>
<organism evidence="2 3">
    <name type="scientific">Marinigracilibium pacificum</name>
    <dbReference type="NCBI Taxonomy" id="2729599"/>
    <lineage>
        <taxon>Bacteria</taxon>
        <taxon>Pseudomonadati</taxon>
        <taxon>Bacteroidota</taxon>
        <taxon>Cytophagia</taxon>
        <taxon>Cytophagales</taxon>
        <taxon>Flammeovirgaceae</taxon>
        <taxon>Marinigracilibium</taxon>
    </lineage>
</organism>
<keyword evidence="1" id="KW-1133">Transmembrane helix</keyword>
<gene>
    <name evidence="2" type="ORF">HH304_04250</name>
</gene>
<evidence type="ECO:0000313" key="2">
    <source>
        <dbReference type="EMBL" id="NMM47600.1"/>
    </source>
</evidence>
<evidence type="ECO:0000313" key="3">
    <source>
        <dbReference type="Proteomes" id="UP000559010"/>
    </source>
</evidence>
<feature type="transmembrane region" description="Helical" evidence="1">
    <location>
        <begin position="126"/>
        <end position="147"/>
    </location>
</feature>
<keyword evidence="1" id="KW-0472">Membrane</keyword>
<dbReference type="RefSeq" id="WP_169678220.1">
    <property type="nucleotide sequence ID" value="NZ_JABBNU010000002.1"/>
</dbReference>
<keyword evidence="3" id="KW-1185">Reference proteome</keyword>
<feature type="transmembrane region" description="Helical" evidence="1">
    <location>
        <begin position="90"/>
        <end position="114"/>
    </location>
</feature>
<sequence>MKEKFLNAKHWQLFISIYGIPFLFQIVVIGYIVLAGINHIEPSHKALFPIIYFVPFLVLLPLGVLFAWYWSVGKGLQSKIPVEYRLSTNVFKFTLIFPVIYLLIFLTALVTAISNDYLHNESSFPIILGIIIPVHLFMAFCGIYNIYFASKTFKTAELQRPVSFSEYVGEFLMIWFYFLGIWFLQPKINLMMGENYSPKQIDKFSTDYKW</sequence>
<reference evidence="2 3" key="1">
    <citation type="submission" date="2020-04" db="EMBL/GenBank/DDBJ databases">
        <title>Flammeovirgaceae bacterium KN852 isolated from deep sea.</title>
        <authorList>
            <person name="Zhang D.-C."/>
        </authorList>
    </citation>
    <scope>NUCLEOTIDE SEQUENCE [LARGE SCALE GENOMIC DNA]</scope>
    <source>
        <strain evidence="2 3">KN852</strain>
    </source>
</reference>
<accession>A0A848IZ79</accession>
<keyword evidence="1" id="KW-0812">Transmembrane</keyword>
<proteinExistence type="predicted"/>
<evidence type="ECO:0000256" key="1">
    <source>
        <dbReference type="SAM" id="Phobius"/>
    </source>
</evidence>
<dbReference type="EMBL" id="JABBNU010000002">
    <property type="protein sequence ID" value="NMM47600.1"/>
    <property type="molecule type" value="Genomic_DNA"/>
</dbReference>
<feature type="transmembrane region" description="Helical" evidence="1">
    <location>
        <begin position="12"/>
        <end position="34"/>
    </location>
</feature>